<feature type="binding site" evidence="5">
    <location>
        <position position="314"/>
    </location>
    <ligand>
        <name>S-adenosyl-L-methionine</name>
        <dbReference type="ChEBI" id="CHEBI:59789"/>
    </ligand>
</feature>
<evidence type="ECO:0000256" key="4">
    <source>
        <dbReference type="ARBA" id="ARBA00022884"/>
    </source>
</evidence>
<protein>
    <recommendedName>
        <fullName evidence="7">SAM-dependent MTase RsmB/NOP-type domain-containing protein</fullName>
    </recommendedName>
</protein>
<dbReference type="InterPro" id="IPR049560">
    <property type="entry name" value="MeTrfase_RsmB-F_NOP2_cat"/>
</dbReference>
<dbReference type="EMBL" id="JAWDGP010005165">
    <property type="protein sequence ID" value="KAK3759119.1"/>
    <property type="molecule type" value="Genomic_DNA"/>
</dbReference>
<keyword evidence="9" id="KW-1185">Reference proteome</keyword>
<dbReference type="CDD" id="cd02440">
    <property type="entry name" value="AdoMet_MTases"/>
    <property type="match status" value="1"/>
</dbReference>
<gene>
    <name evidence="8" type="ORF">RRG08_040673</name>
</gene>
<accession>A0AAE1D6E8</accession>
<dbReference type="Proteomes" id="UP001283361">
    <property type="component" value="Unassembled WGS sequence"/>
</dbReference>
<dbReference type="Pfam" id="PF01189">
    <property type="entry name" value="Methyltr_RsmB-F"/>
    <property type="match status" value="1"/>
</dbReference>
<dbReference type="PANTHER" id="PTHR22807">
    <property type="entry name" value="NOP2 YEAST -RELATED NOL1/NOP2/FMU SUN DOMAIN-CONTAINING"/>
    <property type="match status" value="1"/>
</dbReference>
<feature type="binding site" evidence="5">
    <location>
        <position position="294"/>
    </location>
    <ligand>
        <name>S-adenosyl-L-methionine</name>
        <dbReference type="ChEBI" id="CHEBI:59789"/>
    </ligand>
</feature>
<dbReference type="AlphaFoldDB" id="A0AAE1D6E8"/>
<feature type="region of interest" description="Disordered" evidence="6">
    <location>
        <begin position="494"/>
        <end position="545"/>
    </location>
</feature>
<organism evidence="8 9">
    <name type="scientific">Elysia crispata</name>
    <name type="common">lettuce slug</name>
    <dbReference type="NCBI Taxonomy" id="231223"/>
    <lineage>
        <taxon>Eukaryota</taxon>
        <taxon>Metazoa</taxon>
        <taxon>Spiralia</taxon>
        <taxon>Lophotrochozoa</taxon>
        <taxon>Mollusca</taxon>
        <taxon>Gastropoda</taxon>
        <taxon>Heterobranchia</taxon>
        <taxon>Euthyneura</taxon>
        <taxon>Panpulmonata</taxon>
        <taxon>Sacoglossa</taxon>
        <taxon>Placobranchoidea</taxon>
        <taxon>Plakobranchidae</taxon>
        <taxon>Elysia</taxon>
    </lineage>
</organism>
<feature type="compositionally biased region" description="Polar residues" evidence="6">
    <location>
        <begin position="530"/>
        <end position="545"/>
    </location>
</feature>
<feature type="binding site" evidence="5">
    <location>
        <position position="267"/>
    </location>
    <ligand>
        <name>S-adenosyl-L-methionine</name>
        <dbReference type="ChEBI" id="CHEBI:59789"/>
    </ligand>
</feature>
<dbReference type="GO" id="GO:0008173">
    <property type="term" value="F:RNA methyltransferase activity"/>
    <property type="evidence" value="ECO:0007669"/>
    <property type="project" value="InterPro"/>
</dbReference>
<feature type="region of interest" description="Disordered" evidence="6">
    <location>
        <begin position="445"/>
        <end position="474"/>
    </location>
</feature>
<dbReference type="PANTHER" id="PTHR22807:SF4">
    <property type="entry name" value="28S RRNA (CYTOSINE-C(5))-METHYLTRANSFERASE"/>
    <property type="match status" value="1"/>
</dbReference>
<dbReference type="GO" id="GO:0005730">
    <property type="term" value="C:nucleolus"/>
    <property type="evidence" value="ECO:0007669"/>
    <property type="project" value="TreeGrafter"/>
</dbReference>
<feature type="binding site" evidence="5">
    <location>
        <begin position="243"/>
        <end position="249"/>
    </location>
    <ligand>
        <name>S-adenosyl-L-methionine</name>
        <dbReference type="ChEBI" id="CHEBI:59789"/>
    </ligand>
</feature>
<feature type="active site" description="Nucleophile" evidence="5">
    <location>
        <position position="367"/>
    </location>
</feature>
<sequence length="729" mass="82162">MATNTDELFYQAAGILRKVREKKGTVKTLVYASGFKNLRQLFALVSECVKNKIILGNIASGCPKAFHCEAAIQGDFEVAIVLLYEYLLGRKFGKAVGFRKLFQRYKADIKSAVDKVLLDHGVKNLKEACQISGKELVPKIPRYMRVNLIKSSVESAIQQLQAEEWQFVGMFRQEEFSTKALALSQWQFGLDPMLPDVLVFPPHTDLHDHRLTRSGVLVQQDRASCIPAHVLNPRPGSTVLDSCAAPGNKTSHLASLLKDHGRVIALDRDFKRLGTMTRLLSKSGATCVELIHQDFLTVEPSSADAEDVQFILVDPSCSGSGMLNYQSNDTSSDVNPSRIQTLKRFQISILKHALRFPNVQRVVYSTCSVHQQENEEVAEEVMSQVTEKFQFTKIFSSWEGSRGLEHFPHSEFFLRLSPVQDLTQGFFVACFDRIERGITQAAEDAKVTDNQLTQRNQTSYHENKKKRKREKNVHSVVNGEKKLLCAQKKKEPVSVDSDYSEDHTEADKSVVTKRNKKKRKYESLGKASRNENSFTSQDTSTQSHAVSFAPPEAHCTSSSLCGDYHFLADIHGISGSSGAYPYLWCLRTKKEIDYPRDPENSPSSRTDESMKADYAMFSTEGKGILSKAKKYHNVIRSAMLPFSTTHTAVPYLHILLGVVKKHHELLEQQCDEVDKQIAAGMAHLGTESSSSHYNCYIRGLRKLEHLEEKKRLQEPKLVFLEESLSVWQC</sequence>
<dbReference type="InterPro" id="IPR001678">
    <property type="entry name" value="MeTrfase_RsmB-F_NOP2_dom"/>
</dbReference>
<proteinExistence type="inferred from homology"/>
<dbReference type="PRINTS" id="PR02008">
    <property type="entry name" value="RCMTFAMILY"/>
</dbReference>
<evidence type="ECO:0000259" key="7">
    <source>
        <dbReference type="PROSITE" id="PS51686"/>
    </source>
</evidence>
<feature type="domain" description="SAM-dependent MTase RsmB/NOP-type" evidence="7">
    <location>
        <begin position="132"/>
        <end position="434"/>
    </location>
</feature>
<feature type="compositionally biased region" description="Polar residues" evidence="6">
    <location>
        <begin position="448"/>
        <end position="460"/>
    </location>
</feature>
<dbReference type="Gene3D" id="3.40.50.150">
    <property type="entry name" value="Vaccinia Virus protein VP39"/>
    <property type="match status" value="1"/>
</dbReference>
<dbReference type="InterPro" id="IPR029063">
    <property type="entry name" value="SAM-dependent_MTases_sf"/>
</dbReference>
<evidence type="ECO:0000256" key="3">
    <source>
        <dbReference type="ARBA" id="ARBA00022691"/>
    </source>
</evidence>
<feature type="compositionally biased region" description="Basic residues" evidence="6">
    <location>
        <begin position="511"/>
        <end position="520"/>
    </location>
</feature>
<keyword evidence="3 5" id="KW-0949">S-adenosyl-L-methionine</keyword>
<dbReference type="Gene3D" id="3.30.70.1170">
    <property type="entry name" value="Sun protein, domain 3"/>
    <property type="match status" value="1"/>
</dbReference>
<evidence type="ECO:0000313" key="9">
    <source>
        <dbReference type="Proteomes" id="UP001283361"/>
    </source>
</evidence>
<evidence type="ECO:0000256" key="1">
    <source>
        <dbReference type="ARBA" id="ARBA00022603"/>
    </source>
</evidence>
<keyword evidence="2 5" id="KW-0808">Transferase</keyword>
<reference evidence="8" key="1">
    <citation type="journal article" date="2023" name="G3 (Bethesda)">
        <title>A reference genome for the long-term kleptoplast-retaining sea slug Elysia crispata morphotype clarki.</title>
        <authorList>
            <person name="Eastman K.E."/>
            <person name="Pendleton A.L."/>
            <person name="Shaikh M.A."/>
            <person name="Suttiyut T."/>
            <person name="Ogas R."/>
            <person name="Tomko P."/>
            <person name="Gavelis G."/>
            <person name="Widhalm J.R."/>
            <person name="Wisecaver J.H."/>
        </authorList>
    </citation>
    <scope>NUCLEOTIDE SEQUENCE</scope>
    <source>
        <strain evidence="8">ECLA1</strain>
    </source>
</reference>
<dbReference type="GO" id="GO:0070475">
    <property type="term" value="P:rRNA base methylation"/>
    <property type="evidence" value="ECO:0007669"/>
    <property type="project" value="TreeGrafter"/>
</dbReference>
<dbReference type="Pfam" id="PF21148">
    <property type="entry name" value="NSUN5_fdxn-like"/>
    <property type="match status" value="1"/>
</dbReference>
<dbReference type="GO" id="GO:0003723">
    <property type="term" value="F:RNA binding"/>
    <property type="evidence" value="ECO:0007669"/>
    <property type="project" value="UniProtKB-UniRule"/>
</dbReference>
<name>A0AAE1D6E8_9GAST</name>
<dbReference type="InterPro" id="IPR049561">
    <property type="entry name" value="NSUN5_7_fdxn-like"/>
</dbReference>
<evidence type="ECO:0000256" key="5">
    <source>
        <dbReference type="PROSITE-ProRule" id="PRU01023"/>
    </source>
</evidence>
<comment type="similarity">
    <text evidence="5">Belongs to the class I-like SAM-binding methyltransferase superfamily. RsmB/NOP family.</text>
</comment>
<keyword evidence="1 5" id="KW-0489">Methyltransferase</keyword>
<dbReference type="InterPro" id="IPR023267">
    <property type="entry name" value="RCMT"/>
</dbReference>
<evidence type="ECO:0000313" key="8">
    <source>
        <dbReference type="EMBL" id="KAK3759119.1"/>
    </source>
</evidence>
<dbReference type="InterPro" id="IPR048889">
    <property type="entry name" value="NSUN5_RCM1_N"/>
</dbReference>
<comment type="caution">
    <text evidence="8">The sequence shown here is derived from an EMBL/GenBank/DDBJ whole genome shotgun (WGS) entry which is preliminary data.</text>
</comment>
<feature type="compositionally biased region" description="Basic and acidic residues" evidence="6">
    <location>
        <begin position="500"/>
        <end position="510"/>
    </location>
</feature>
<dbReference type="SUPFAM" id="SSF53335">
    <property type="entry name" value="S-adenosyl-L-methionine-dependent methyltransferases"/>
    <property type="match status" value="1"/>
</dbReference>
<dbReference type="Pfam" id="PF21153">
    <property type="entry name" value="NSUN5_N"/>
    <property type="match status" value="1"/>
</dbReference>
<evidence type="ECO:0000256" key="2">
    <source>
        <dbReference type="ARBA" id="ARBA00022679"/>
    </source>
</evidence>
<evidence type="ECO:0000256" key="6">
    <source>
        <dbReference type="SAM" id="MobiDB-lite"/>
    </source>
</evidence>
<keyword evidence="4 5" id="KW-0694">RNA-binding</keyword>
<dbReference type="PROSITE" id="PS51686">
    <property type="entry name" value="SAM_MT_RSMB_NOP"/>
    <property type="match status" value="1"/>
</dbReference>